<evidence type="ECO:0000256" key="1">
    <source>
        <dbReference type="ARBA" id="ARBA00023015"/>
    </source>
</evidence>
<evidence type="ECO:0000313" key="7">
    <source>
        <dbReference type="Proteomes" id="UP000515873"/>
    </source>
</evidence>
<dbReference type="PANTHER" id="PTHR47506:SF7">
    <property type="entry name" value="TRANSCRIPTIONAL REGULATORY PROTEIN"/>
    <property type="match status" value="1"/>
</dbReference>
<name>A0A7G8Q501_9GAMM</name>
<dbReference type="InterPro" id="IPR054156">
    <property type="entry name" value="YxaF_TetR_C"/>
</dbReference>
<dbReference type="Proteomes" id="UP000515873">
    <property type="component" value="Chromosome"/>
</dbReference>
<dbReference type="RefSeq" id="WP_187057317.1">
    <property type="nucleotide sequence ID" value="NZ_CP060412.1"/>
</dbReference>
<sequence length="197" mass="21447">MRYDAEHKQKTRSKVLEVAAKAIRQDGPDRIGVASVMAEAGLTHGGFYAHFKSKDELVAAAIGQLFEESRARLQRETEGREPAQGLAAYIDFYLSTTHRDTRGAGCPMAALASDLPRLPEATRLLFAEGARRLTEALAEKMTAMGYPDPQSLARSTVSELVGALSLARVETDPQRSDAILADSRHRLKQRLGLEAAA</sequence>
<protein>
    <submittedName>
        <fullName evidence="6">TetR/AcrR family transcriptional regulator</fullName>
    </submittedName>
</protein>
<evidence type="ECO:0000313" key="6">
    <source>
        <dbReference type="EMBL" id="QNK01859.1"/>
    </source>
</evidence>
<dbReference type="GO" id="GO:0003677">
    <property type="term" value="F:DNA binding"/>
    <property type="evidence" value="ECO:0007669"/>
    <property type="project" value="UniProtKB-UniRule"/>
</dbReference>
<dbReference type="PROSITE" id="PS50977">
    <property type="entry name" value="HTH_TETR_2"/>
    <property type="match status" value="1"/>
</dbReference>
<evidence type="ECO:0000259" key="5">
    <source>
        <dbReference type="PROSITE" id="PS50977"/>
    </source>
</evidence>
<keyword evidence="3" id="KW-0804">Transcription</keyword>
<dbReference type="Gene3D" id="1.10.357.10">
    <property type="entry name" value="Tetracycline Repressor, domain 2"/>
    <property type="match status" value="1"/>
</dbReference>
<dbReference type="EMBL" id="CP060412">
    <property type="protein sequence ID" value="QNK01859.1"/>
    <property type="molecule type" value="Genomic_DNA"/>
</dbReference>
<dbReference type="InterPro" id="IPR036271">
    <property type="entry name" value="Tet_transcr_reg_TetR-rel_C_sf"/>
</dbReference>
<dbReference type="Pfam" id="PF21993">
    <property type="entry name" value="TetR_C_13_2"/>
    <property type="match status" value="1"/>
</dbReference>
<dbReference type="KEGG" id="dtl:H8F01_01380"/>
<dbReference type="AlphaFoldDB" id="A0A7G8Q501"/>
<dbReference type="SUPFAM" id="SSF48498">
    <property type="entry name" value="Tetracyclin repressor-like, C-terminal domain"/>
    <property type="match status" value="1"/>
</dbReference>
<accession>A0A7G8Q501</accession>
<dbReference type="InterPro" id="IPR001647">
    <property type="entry name" value="HTH_TetR"/>
</dbReference>
<keyword evidence="7" id="KW-1185">Reference proteome</keyword>
<evidence type="ECO:0000256" key="3">
    <source>
        <dbReference type="ARBA" id="ARBA00023163"/>
    </source>
</evidence>
<dbReference type="SUPFAM" id="SSF46689">
    <property type="entry name" value="Homeodomain-like"/>
    <property type="match status" value="1"/>
</dbReference>
<reference evidence="6 7" key="1">
    <citation type="submission" date="2020-08" db="EMBL/GenBank/DDBJ databases">
        <title>Dyella sp. G9 isolated from forest soil.</title>
        <authorList>
            <person name="Fu J."/>
            <person name="Qiu L."/>
        </authorList>
    </citation>
    <scope>NUCLEOTIDE SEQUENCE [LARGE SCALE GENOMIC DNA]</scope>
    <source>
        <strain evidence="6 7">G9</strain>
    </source>
</reference>
<keyword evidence="1" id="KW-0805">Transcription regulation</keyword>
<gene>
    <name evidence="6" type="ORF">H8F01_01380</name>
</gene>
<organism evidence="6 7">
    <name type="scientific">Dyella telluris</name>
    <dbReference type="NCBI Taxonomy" id="2763498"/>
    <lineage>
        <taxon>Bacteria</taxon>
        <taxon>Pseudomonadati</taxon>
        <taxon>Pseudomonadota</taxon>
        <taxon>Gammaproteobacteria</taxon>
        <taxon>Lysobacterales</taxon>
        <taxon>Rhodanobacteraceae</taxon>
        <taxon>Dyella</taxon>
    </lineage>
</organism>
<keyword evidence="2 4" id="KW-0238">DNA-binding</keyword>
<dbReference type="Pfam" id="PF00440">
    <property type="entry name" value="TetR_N"/>
    <property type="match status" value="1"/>
</dbReference>
<proteinExistence type="predicted"/>
<evidence type="ECO:0000256" key="2">
    <source>
        <dbReference type="ARBA" id="ARBA00023125"/>
    </source>
</evidence>
<dbReference type="InterPro" id="IPR009057">
    <property type="entry name" value="Homeodomain-like_sf"/>
</dbReference>
<dbReference type="PANTHER" id="PTHR47506">
    <property type="entry name" value="TRANSCRIPTIONAL REGULATORY PROTEIN"/>
    <property type="match status" value="1"/>
</dbReference>
<evidence type="ECO:0000256" key="4">
    <source>
        <dbReference type="PROSITE-ProRule" id="PRU00335"/>
    </source>
</evidence>
<feature type="domain" description="HTH tetR-type" evidence="5">
    <location>
        <begin position="9"/>
        <end position="69"/>
    </location>
</feature>
<dbReference type="PRINTS" id="PR00455">
    <property type="entry name" value="HTHTETR"/>
</dbReference>
<dbReference type="Gene3D" id="1.10.10.60">
    <property type="entry name" value="Homeodomain-like"/>
    <property type="match status" value="1"/>
</dbReference>
<feature type="DNA-binding region" description="H-T-H motif" evidence="4">
    <location>
        <begin position="32"/>
        <end position="51"/>
    </location>
</feature>